<evidence type="ECO:0000259" key="1">
    <source>
        <dbReference type="Pfam" id="PF03235"/>
    </source>
</evidence>
<gene>
    <name evidence="2" type="ORF">TSPGSL018_3601</name>
</gene>
<reference evidence="2" key="1">
    <citation type="submission" date="2014-05" db="EMBL/GenBank/DDBJ databases">
        <title>The transcriptome of the halophilic microalga Tetraselmis sp. GSL018 isolated from the Great Salt Lake, Utah.</title>
        <authorList>
            <person name="Jinkerson R.E."/>
            <person name="D'Adamo S."/>
            <person name="Posewitz M.C."/>
        </authorList>
    </citation>
    <scope>NUCLEOTIDE SEQUENCE</scope>
    <source>
        <strain evidence="2">GSL018</strain>
    </source>
</reference>
<accession>A0A061SK92</accession>
<dbReference type="EMBL" id="GBEZ01001661">
    <property type="protein sequence ID" value="JAC83330.1"/>
    <property type="molecule type" value="Transcribed_RNA"/>
</dbReference>
<proteinExistence type="predicted"/>
<evidence type="ECO:0000313" key="2">
    <source>
        <dbReference type="EMBL" id="JAC83330.1"/>
    </source>
</evidence>
<protein>
    <recommendedName>
        <fullName evidence="1">GmrSD restriction endonucleases N-terminal domain-containing protein</fullName>
    </recommendedName>
</protein>
<dbReference type="PANTHER" id="PTHR35149:SF2">
    <property type="entry name" value="DUF262 DOMAIN-CONTAINING PROTEIN"/>
    <property type="match status" value="1"/>
</dbReference>
<dbReference type="InterPro" id="IPR004919">
    <property type="entry name" value="GmrSD_N"/>
</dbReference>
<name>A0A061SK92_9CHLO</name>
<dbReference type="AlphaFoldDB" id="A0A061SK92"/>
<feature type="domain" description="GmrSD restriction endonucleases N-terminal" evidence="1">
    <location>
        <begin position="26"/>
        <end position="265"/>
    </location>
</feature>
<dbReference type="PANTHER" id="PTHR35149">
    <property type="entry name" value="SLL5132 PROTEIN"/>
    <property type="match status" value="1"/>
</dbReference>
<sequence length="292" mass="31943">MAAADGSGPVSSSGSRDYRITQAPLGDIFGPPSIFIIPDYARAFSWPVAQVQTLLEDLKLSSQNGSEQFLGTLTFAHQATAGEPPEVVDGQQRMVVIFMVLSYLHSWAAGAGLNELRACLWRCLCHDQGTSLDGTQWVTYRLNFAHQAIAKFFKDNILNSFMPVVFVEAEMETFHGGSMGAIPMPNKLMWHLYQTASHVKRHLDTILHTPSGPANAERLVVHLLSRCFVVAVLCQGKERGPAIFAHLNSTGIPLSSNDCLKAKLLAKLPPEHHASFLAKWRARQTSASSSST</sequence>
<organism evidence="2">
    <name type="scientific">Tetraselmis sp. GSL018</name>
    <dbReference type="NCBI Taxonomy" id="582737"/>
    <lineage>
        <taxon>Eukaryota</taxon>
        <taxon>Viridiplantae</taxon>
        <taxon>Chlorophyta</taxon>
        <taxon>core chlorophytes</taxon>
        <taxon>Chlorodendrophyceae</taxon>
        <taxon>Chlorodendrales</taxon>
        <taxon>Chlorodendraceae</taxon>
        <taxon>Tetraselmis</taxon>
    </lineage>
</organism>
<dbReference type="Pfam" id="PF03235">
    <property type="entry name" value="GmrSD_N"/>
    <property type="match status" value="1"/>
</dbReference>